<keyword evidence="2" id="KW-0645">Protease</keyword>
<reference evidence="9" key="1">
    <citation type="submission" date="2021-01" db="EMBL/GenBank/DDBJ databases">
        <title>Genome public.</title>
        <authorList>
            <person name="Liu C."/>
            <person name="Sun Q."/>
        </authorList>
    </citation>
    <scope>NUCLEOTIDE SEQUENCE [LARGE SCALE GENOMIC DNA]</scope>
    <source>
        <strain evidence="9">CGMCC 1.18722</strain>
    </source>
</reference>
<name>A0ABS1QPT4_9GAMM</name>
<dbReference type="PANTHER" id="PTHR11757:SF19">
    <property type="entry name" value="PROLYL ENDOPEPTIDASE-LIKE"/>
    <property type="match status" value="1"/>
</dbReference>
<comment type="similarity">
    <text evidence="1">Belongs to the peptidase S9A family.</text>
</comment>
<feature type="domain" description="Peptidase S9 prolyl oligopeptidase catalytic" evidence="6">
    <location>
        <begin position="496"/>
        <end position="711"/>
    </location>
</feature>
<comment type="caution">
    <text evidence="8">The sequence shown here is derived from an EMBL/GenBank/DDBJ whole genome shotgun (WGS) entry which is preliminary data.</text>
</comment>
<keyword evidence="4" id="KW-0720">Serine protease</keyword>
<evidence type="ECO:0000256" key="4">
    <source>
        <dbReference type="ARBA" id="ARBA00022825"/>
    </source>
</evidence>
<evidence type="ECO:0000259" key="7">
    <source>
        <dbReference type="Pfam" id="PF02897"/>
    </source>
</evidence>
<keyword evidence="5" id="KW-0732">Signal</keyword>
<accession>A0ABS1QPT4</accession>
<organism evidence="8 9">
    <name type="scientific">Zobellella iuensis</name>
    <dbReference type="NCBI Taxonomy" id="2803811"/>
    <lineage>
        <taxon>Bacteria</taxon>
        <taxon>Pseudomonadati</taxon>
        <taxon>Pseudomonadota</taxon>
        <taxon>Gammaproteobacteria</taxon>
        <taxon>Aeromonadales</taxon>
        <taxon>Aeromonadaceae</taxon>
        <taxon>Zobellella</taxon>
    </lineage>
</organism>
<feature type="signal peptide" evidence="5">
    <location>
        <begin position="1"/>
        <end position="22"/>
    </location>
</feature>
<evidence type="ECO:0000256" key="5">
    <source>
        <dbReference type="SAM" id="SignalP"/>
    </source>
</evidence>
<dbReference type="SUPFAM" id="SSF53474">
    <property type="entry name" value="alpha/beta-Hydrolases"/>
    <property type="match status" value="1"/>
</dbReference>
<proteinExistence type="inferred from homology"/>
<evidence type="ECO:0000256" key="1">
    <source>
        <dbReference type="ARBA" id="ARBA00005228"/>
    </source>
</evidence>
<dbReference type="InterPro" id="IPR001375">
    <property type="entry name" value="Peptidase_S9_cat"/>
</dbReference>
<protein>
    <submittedName>
        <fullName evidence="8">S9 family peptidase</fullName>
    </submittedName>
</protein>
<dbReference type="InterPro" id="IPR029058">
    <property type="entry name" value="AB_hydrolase_fold"/>
</dbReference>
<feature type="domain" description="Peptidase S9A N-terminal" evidence="7">
    <location>
        <begin position="36"/>
        <end position="435"/>
    </location>
</feature>
<dbReference type="InterPro" id="IPR002470">
    <property type="entry name" value="Peptidase_S9A"/>
</dbReference>
<evidence type="ECO:0000259" key="6">
    <source>
        <dbReference type="Pfam" id="PF00326"/>
    </source>
</evidence>
<dbReference type="Pfam" id="PF02897">
    <property type="entry name" value="Peptidase_S9_N"/>
    <property type="match status" value="1"/>
</dbReference>
<evidence type="ECO:0000256" key="3">
    <source>
        <dbReference type="ARBA" id="ARBA00022801"/>
    </source>
</evidence>
<evidence type="ECO:0000313" key="8">
    <source>
        <dbReference type="EMBL" id="MBL1376158.1"/>
    </source>
</evidence>
<evidence type="ECO:0000256" key="2">
    <source>
        <dbReference type="ARBA" id="ARBA00022670"/>
    </source>
</evidence>
<evidence type="ECO:0000313" key="9">
    <source>
        <dbReference type="Proteomes" id="UP000638570"/>
    </source>
</evidence>
<feature type="chain" id="PRO_5047525685" evidence="5">
    <location>
        <begin position="23"/>
        <end position="730"/>
    </location>
</feature>
<dbReference type="Proteomes" id="UP000638570">
    <property type="component" value="Unassembled WGS sequence"/>
</dbReference>
<dbReference type="InterPro" id="IPR051543">
    <property type="entry name" value="Serine_Peptidase_S9A"/>
</dbReference>
<dbReference type="Pfam" id="PF00326">
    <property type="entry name" value="Peptidase_S9"/>
    <property type="match status" value="1"/>
</dbReference>
<dbReference type="EMBL" id="JAERTZ010000004">
    <property type="protein sequence ID" value="MBL1376158.1"/>
    <property type="molecule type" value="Genomic_DNA"/>
</dbReference>
<dbReference type="PRINTS" id="PR00862">
    <property type="entry name" value="PROLIGOPTASE"/>
</dbReference>
<dbReference type="InterPro" id="IPR023302">
    <property type="entry name" value="Pept_S9A_N"/>
</dbReference>
<dbReference type="PANTHER" id="PTHR11757">
    <property type="entry name" value="PROTEASE FAMILY S9A OLIGOPEPTIDASE"/>
    <property type="match status" value="1"/>
</dbReference>
<keyword evidence="9" id="KW-1185">Reference proteome</keyword>
<gene>
    <name evidence="8" type="ORF">JKV55_02270</name>
</gene>
<sequence>MKEQRVRNRVRLCLMLAWVACAKPYAKGTDLEIKPPVAKKIPHILLNHDDVRVDNYHWLRDDEREDPEVLSYLEQENRYSEQVLTPLNELQESLFQEMVARIRQDDNSVPYLKKGYWYQTRYQQGQEYAIVERYPDGQPERVEVLLDGNERAGEHSYYGMGQLAVSPDQQTLAFAEDFVSRRQYQIRFKSLQTGEFYEEVLEHTSGNLVWANDGKTLFYVKQDESTLLPYQVYRHTLGTDQSEDVLVYEERDNSFYTSIYKSRSEDYIVIGAWNTDSSEISLVPADAPEAPARVFLPREHGHEYDLEHYQGQFYIRSNKDGANFGLYLAQEASAGDQWQPLIPARAEVLLEGFALFRDWLVLEERREGLVHLRQIHRQDGREHEIRFDDPAYVTWLGANAEAETPWLRYGYSSMTRPVTTYEVNMDTLERRELKQQYVGEQFNADDYRSERLWVTARDGVKVPVSLVYRADQFKRDGSNPLLVYAYGSYGASMDPDFSSSRLSLLDRGFVYAIAHVRGGEELGRDWYEQGRLLSKENTFNDFIDVTRDLVMQGYGDKGRVFASGGSAGGLLVGAVVNMEPDLFKGVVAAVPFVDVVTTMLDESIPLTTGEYGEWGNPTEPDYYHYMKSYSPYDQVKPQAYPHMLVTTGLHDSQVQYWEPAKWVAKLREMKVDDNLLLLHCDMDTGHGGKSGRFESYRELAREYAFLLALAGEGTGPSLAAGLSGAGEVTQ</sequence>
<keyword evidence="3" id="KW-0378">Hydrolase</keyword>
<dbReference type="Gene3D" id="3.40.50.1820">
    <property type="entry name" value="alpha/beta hydrolase"/>
    <property type="match status" value="1"/>
</dbReference>
<dbReference type="Gene3D" id="2.130.10.120">
    <property type="entry name" value="Prolyl oligopeptidase, N-terminal domain"/>
    <property type="match status" value="1"/>
</dbReference>
<dbReference type="SUPFAM" id="SSF50993">
    <property type="entry name" value="Peptidase/esterase 'gauge' domain"/>
    <property type="match status" value="1"/>
</dbReference>